<keyword evidence="3 7" id="KW-0129">CBS domain</keyword>
<dbReference type="PANTHER" id="PTHR42745:SF1">
    <property type="entry name" value="ARABINOSE 5-PHOSPHATE ISOMERASE KDSD"/>
    <property type="match status" value="1"/>
</dbReference>
<feature type="site" description="Catalytically relevant" evidence="6">
    <location>
        <position position="161"/>
    </location>
</feature>
<feature type="site" description="Catalytically relevant" evidence="6">
    <location>
        <position position="68"/>
    </location>
</feature>
<dbReference type="GO" id="GO:0005975">
    <property type="term" value="P:carbohydrate metabolic process"/>
    <property type="evidence" value="ECO:0007669"/>
    <property type="project" value="InterPro"/>
</dbReference>
<dbReference type="EC" id="5.3.1.13" evidence="10"/>
<feature type="domain" description="CBS" evidence="8">
    <location>
        <begin position="288"/>
        <end position="345"/>
    </location>
</feature>
<dbReference type="SMART" id="SM00116">
    <property type="entry name" value="CBS"/>
    <property type="match status" value="2"/>
</dbReference>
<sequence length="367" mass="39165">MPHSAARRSSADQPNLTHHEQLRAAKEIMRREAIALWHVSNRLDHSFTEAVRLLHEAQGGVIVTGMGKAGIIGQKISATLASTGAHAHFVHPAEAFHGDLGRFHDNDVVLALSQSGETSEVTQLLPSLRSRGLPIIAMTASSESTLGRAAEVVLELGRLEEACSLGLAPSTSTTVMLALGDALALVLSSMRGFREEDFARYHPGGALGRKLSNVEDVMRPLKECRVARLDQSAREVLIQCSRPGRRSGAIMLTDNAGKLAGLFTDSDLARLFEHGAESKLDTPIAKLMIANPTTIRVGQKTTAAVELLAARKFSELPVVDADGKPLGMIDVTDVVGMRLSSEKPSQRPAPAASNVKIFPGEDVFAAG</sequence>
<dbReference type="InterPro" id="IPR001347">
    <property type="entry name" value="SIS_dom"/>
</dbReference>
<dbReference type="GO" id="GO:0046872">
    <property type="term" value="F:metal ion binding"/>
    <property type="evidence" value="ECO:0007669"/>
    <property type="project" value="UniProtKB-KW"/>
</dbReference>
<name>A0A5C5YGL1_9BACT</name>
<dbReference type="GO" id="GO:0019146">
    <property type="term" value="F:arabinose-5-phosphate isomerase activity"/>
    <property type="evidence" value="ECO:0007669"/>
    <property type="project" value="UniProtKB-EC"/>
</dbReference>
<dbReference type="Gene3D" id="3.40.50.10490">
    <property type="entry name" value="Glucose-6-phosphate isomerase like protein, domain 1"/>
    <property type="match status" value="1"/>
</dbReference>
<feature type="domain" description="CBS" evidence="8">
    <location>
        <begin position="218"/>
        <end position="278"/>
    </location>
</feature>
<proteinExistence type="inferred from homology"/>
<dbReference type="GO" id="GO:0097367">
    <property type="term" value="F:carbohydrate derivative binding"/>
    <property type="evidence" value="ECO:0007669"/>
    <property type="project" value="InterPro"/>
</dbReference>
<dbReference type="PROSITE" id="PS51371">
    <property type="entry name" value="CBS"/>
    <property type="match status" value="2"/>
</dbReference>
<dbReference type="InterPro" id="IPR046342">
    <property type="entry name" value="CBS_dom_sf"/>
</dbReference>
<feature type="domain" description="SIS" evidence="9">
    <location>
        <begin position="50"/>
        <end position="193"/>
    </location>
</feature>
<dbReference type="InterPro" id="IPR050986">
    <property type="entry name" value="GutQ/KpsF_isomerases"/>
</dbReference>
<dbReference type="Proteomes" id="UP000318478">
    <property type="component" value="Unassembled WGS sequence"/>
</dbReference>
<dbReference type="GO" id="GO:1901135">
    <property type="term" value="P:carbohydrate derivative metabolic process"/>
    <property type="evidence" value="ECO:0007669"/>
    <property type="project" value="InterPro"/>
</dbReference>
<dbReference type="EMBL" id="SJPO01000009">
    <property type="protein sequence ID" value="TWT73691.1"/>
    <property type="molecule type" value="Genomic_DNA"/>
</dbReference>
<organism evidence="10 11">
    <name type="scientific">Posidoniimonas polymericola</name>
    <dbReference type="NCBI Taxonomy" id="2528002"/>
    <lineage>
        <taxon>Bacteria</taxon>
        <taxon>Pseudomonadati</taxon>
        <taxon>Planctomycetota</taxon>
        <taxon>Planctomycetia</taxon>
        <taxon>Pirellulales</taxon>
        <taxon>Lacipirellulaceae</taxon>
        <taxon>Posidoniimonas</taxon>
    </lineage>
</organism>
<dbReference type="Pfam" id="PF00571">
    <property type="entry name" value="CBS"/>
    <property type="match status" value="1"/>
</dbReference>
<evidence type="ECO:0000256" key="1">
    <source>
        <dbReference type="ARBA" id="ARBA00008165"/>
    </source>
</evidence>
<dbReference type="Pfam" id="PF01380">
    <property type="entry name" value="SIS"/>
    <property type="match status" value="1"/>
</dbReference>
<dbReference type="Gene3D" id="3.10.580.10">
    <property type="entry name" value="CBS-domain"/>
    <property type="match status" value="1"/>
</dbReference>
<dbReference type="NCBIfam" id="TIGR00393">
    <property type="entry name" value="kpsF"/>
    <property type="match status" value="1"/>
</dbReference>
<evidence type="ECO:0000256" key="5">
    <source>
        <dbReference type="PIRSR" id="PIRSR004692-2"/>
    </source>
</evidence>
<evidence type="ECO:0000256" key="3">
    <source>
        <dbReference type="ARBA" id="ARBA00023122"/>
    </source>
</evidence>
<dbReference type="PROSITE" id="PS51464">
    <property type="entry name" value="SIS"/>
    <property type="match status" value="1"/>
</dbReference>
<comment type="caution">
    <text evidence="10">The sequence shown here is derived from an EMBL/GenBank/DDBJ whole genome shotgun (WGS) entry which is preliminary data.</text>
</comment>
<keyword evidence="5" id="KW-0479">Metal-binding</keyword>
<dbReference type="PANTHER" id="PTHR42745">
    <property type="match status" value="1"/>
</dbReference>
<dbReference type="InterPro" id="IPR046348">
    <property type="entry name" value="SIS_dom_sf"/>
</dbReference>
<dbReference type="InterPro" id="IPR004800">
    <property type="entry name" value="KdsD/KpsF-type"/>
</dbReference>
<keyword evidence="2" id="KW-0677">Repeat</keyword>
<dbReference type="FunFam" id="3.40.50.10490:FF:000011">
    <property type="entry name" value="Arabinose 5-phosphate isomerase"/>
    <property type="match status" value="1"/>
</dbReference>
<dbReference type="AlphaFoldDB" id="A0A5C5YGL1"/>
<dbReference type="InterPro" id="IPR000644">
    <property type="entry name" value="CBS_dom"/>
</dbReference>
<evidence type="ECO:0000313" key="10">
    <source>
        <dbReference type="EMBL" id="TWT73691.1"/>
    </source>
</evidence>
<accession>A0A5C5YGL1</accession>
<evidence type="ECO:0000313" key="11">
    <source>
        <dbReference type="Proteomes" id="UP000318478"/>
    </source>
</evidence>
<feature type="site" description="Catalytically relevant" evidence="6">
    <location>
        <position position="202"/>
    </location>
</feature>
<evidence type="ECO:0000256" key="6">
    <source>
        <dbReference type="PIRSR" id="PIRSR004692-3"/>
    </source>
</evidence>
<dbReference type="RefSeq" id="WP_146589412.1">
    <property type="nucleotide sequence ID" value="NZ_SJPO01000009.1"/>
</dbReference>
<feature type="site" description="Catalytically relevant" evidence="6">
    <location>
        <position position="120"/>
    </location>
</feature>
<feature type="binding site" evidence="5">
    <location>
        <position position="91"/>
    </location>
    <ligand>
        <name>Zn(2+)</name>
        <dbReference type="ChEBI" id="CHEBI:29105"/>
    </ligand>
</feature>
<dbReference type="CDD" id="cd05014">
    <property type="entry name" value="SIS_Kpsf"/>
    <property type="match status" value="1"/>
</dbReference>
<keyword evidence="5" id="KW-0862">Zinc</keyword>
<keyword evidence="10" id="KW-0413">Isomerase</keyword>
<dbReference type="InterPro" id="IPR035474">
    <property type="entry name" value="SIS_Kpsf"/>
</dbReference>
<evidence type="ECO:0000256" key="2">
    <source>
        <dbReference type="ARBA" id="ARBA00022737"/>
    </source>
</evidence>
<comment type="similarity">
    <text evidence="1 4">Belongs to the SIS family. GutQ/KpsF subfamily.</text>
</comment>
<evidence type="ECO:0000256" key="7">
    <source>
        <dbReference type="PROSITE-ProRule" id="PRU00703"/>
    </source>
</evidence>
<evidence type="ECO:0000256" key="4">
    <source>
        <dbReference type="PIRNR" id="PIRNR004692"/>
    </source>
</evidence>
<evidence type="ECO:0000259" key="8">
    <source>
        <dbReference type="PROSITE" id="PS51371"/>
    </source>
</evidence>
<dbReference type="SUPFAM" id="SSF53697">
    <property type="entry name" value="SIS domain"/>
    <property type="match status" value="1"/>
</dbReference>
<reference evidence="10 11" key="1">
    <citation type="submission" date="2019-02" db="EMBL/GenBank/DDBJ databases">
        <title>Deep-cultivation of Planctomycetes and their phenomic and genomic characterization uncovers novel biology.</title>
        <authorList>
            <person name="Wiegand S."/>
            <person name="Jogler M."/>
            <person name="Boedeker C."/>
            <person name="Pinto D."/>
            <person name="Vollmers J."/>
            <person name="Rivas-Marin E."/>
            <person name="Kohn T."/>
            <person name="Peeters S.H."/>
            <person name="Heuer A."/>
            <person name="Rast P."/>
            <person name="Oberbeckmann S."/>
            <person name="Bunk B."/>
            <person name="Jeske O."/>
            <person name="Meyerdierks A."/>
            <person name="Storesund J.E."/>
            <person name="Kallscheuer N."/>
            <person name="Luecker S."/>
            <person name="Lage O.M."/>
            <person name="Pohl T."/>
            <person name="Merkel B.J."/>
            <person name="Hornburger P."/>
            <person name="Mueller R.-W."/>
            <person name="Bruemmer F."/>
            <person name="Labrenz M."/>
            <person name="Spormann A.M."/>
            <person name="Op Den Camp H."/>
            <person name="Overmann J."/>
            <person name="Amann R."/>
            <person name="Jetten M.S.M."/>
            <person name="Mascher T."/>
            <person name="Medema M.H."/>
            <person name="Devos D.P."/>
            <person name="Kaster A.-K."/>
            <person name="Ovreas L."/>
            <person name="Rohde M."/>
            <person name="Galperin M.Y."/>
            <person name="Jogler C."/>
        </authorList>
    </citation>
    <scope>NUCLEOTIDE SEQUENCE [LARGE SCALE GENOMIC DNA]</scope>
    <source>
        <strain evidence="10 11">Pla123a</strain>
    </source>
</reference>
<dbReference type="OrthoDB" id="9762536at2"/>
<protein>
    <submittedName>
        <fullName evidence="10">Arabinose 5-phosphate isomerase KdsD</fullName>
        <ecNumber evidence="10">5.3.1.13</ecNumber>
    </submittedName>
</protein>
<dbReference type="PIRSF" id="PIRSF004692">
    <property type="entry name" value="KdsD_KpsF"/>
    <property type="match status" value="1"/>
</dbReference>
<gene>
    <name evidence="10" type="primary">kdsD</name>
    <name evidence="10" type="ORF">Pla123a_35840</name>
</gene>
<keyword evidence="11" id="KW-1185">Reference proteome</keyword>
<evidence type="ECO:0000259" key="9">
    <source>
        <dbReference type="PROSITE" id="PS51464"/>
    </source>
</evidence>